<organism evidence="1 2">
    <name type="scientific">Glutamicibacter arilaitensis</name>
    <dbReference type="NCBI Taxonomy" id="256701"/>
    <lineage>
        <taxon>Bacteria</taxon>
        <taxon>Bacillati</taxon>
        <taxon>Actinomycetota</taxon>
        <taxon>Actinomycetes</taxon>
        <taxon>Micrococcales</taxon>
        <taxon>Micrococcaceae</taxon>
        <taxon>Glutamicibacter</taxon>
    </lineage>
</organism>
<protein>
    <submittedName>
        <fullName evidence="1">Uncharacterized protein</fullName>
    </submittedName>
</protein>
<gene>
    <name evidence="1" type="ORF">CIK84_10510</name>
</gene>
<proteinExistence type="predicted"/>
<dbReference type="Proteomes" id="UP000235739">
    <property type="component" value="Unassembled WGS sequence"/>
</dbReference>
<dbReference type="RefSeq" id="WP_102598329.1">
    <property type="nucleotide sequence ID" value="NZ_JBQQMN010000030.1"/>
</dbReference>
<accession>A0A2N7S722</accession>
<dbReference type="EMBL" id="PNQX01000001">
    <property type="protein sequence ID" value="PMQ21917.1"/>
    <property type="molecule type" value="Genomic_DNA"/>
</dbReference>
<dbReference type="AlphaFoldDB" id="A0A2N7S722"/>
<dbReference type="InterPro" id="IPR035093">
    <property type="entry name" value="RelE/ParE_toxin_dom_sf"/>
</dbReference>
<name>A0A2N7S722_9MICC</name>
<reference evidence="1 2" key="1">
    <citation type="journal article" date="2017" name="Elife">
        <title>Extensive horizontal gene transfer in cheese-associated bacteria.</title>
        <authorList>
            <person name="Bonham K.S."/>
            <person name="Wolfe B.E."/>
            <person name="Dutton R.J."/>
        </authorList>
    </citation>
    <scope>NUCLEOTIDE SEQUENCE [LARGE SCALE GENOMIC DNA]</scope>
    <source>
        <strain evidence="1 2">JB182</strain>
    </source>
</reference>
<comment type="caution">
    <text evidence="1">The sequence shown here is derived from an EMBL/GenBank/DDBJ whole genome shotgun (WGS) entry which is preliminary data.</text>
</comment>
<evidence type="ECO:0000313" key="2">
    <source>
        <dbReference type="Proteomes" id="UP000235739"/>
    </source>
</evidence>
<evidence type="ECO:0000313" key="1">
    <source>
        <dbReference type="EMBL" id="PMQ21917.1"/>
    </source>
</evidence>
<dbReference type="Gene3D" id="3.30.2310.20">
    <property type="entry name" value="RelE-like"/>
    <property type="match status" value="1"/>
</dbReference>
<sequence>MPPIDELPQQQAEVVFTEESIDWLIENVVAPQRENVMDTIVSLFAAPQGKHPLSNQNKTNLVGFNTVEAAQREFRIIYRVSVREGVALIEVITIGHRRDDEVYVYAHDLIQSGKLSEAEQTQIWDALTLIDDTKARVGLEDWDYKEEPAPEGLIKSAVAAGALDEDFARILSKDEIVVAMSAAWVNGEVNHEAAIAAALGRIATSTRPDRILASRHEPRCGAIMPKLKTPCIRVKGHAGAHRGHR</sequence>